<sequence length="213" mass="24329">MQTKRYALLIKPKFWKLFLAGAKPTKILDLGIANRSYNETKALFPGAIYHGIDFVDHRIQMHDQDRFFQLDLEANADLLASLDTYDAIIANHVLEHLQNGDRVFDLLCKRLRPGGFLYVEFPSIKTAYKKKNRLNYHFHDDPTHKRFYSITALANTAIENQCRVLSCGPISTPLKDLLAIPRGIVSTLNGKGWGAATLHLERKIDHLFLQKPT</sequence>
<name>A0A2U8FVF4_9BURK</name>
<dbReference type="Gene3D" id="3.40.50.150">
    <property type="entry name" value="Vaccinia Virus protein VP39"/>
    <property type="match status" value="1"/>
</dbReference>
<reference evidence="1 2" key="1">
    <citation type="submission" date="2018-05" db="EMBL/GenBank/DDBJ databases">
        <title>complete genome sequence of Aquabacterium olei NBRC 110486.</title>
        <authorList>
            <person name="Tang B."/>
            <person name="Chang J."/>
            <person name="Zhang L."/>
            <person name="Yang H."/>
        </authorList>
    </citation>
    <scope>NUCLEOTIDE SEQUENCE [LARGE SCALE GENOMIC DNA]</scope>
    <source>
        <strain evidence="1 2">NBRC 110486</strain>
    </source>
</reference>
<accession>A0A2U8FVF4</accession>
<dbReference type="Pfam" id="PF13489">
    <property type="entry name" value="Methyltransf_23"/>
    <property type="match status" value="1"/>
</dbReference>
<dbReference type="RefSeq" id="WP_109037380.1">
    <property type="nucleotide sequence ID" value="NZ_CP029210.1"/>
</dbReference>
<dbReference type="OrthoDB" id="9795085at2"/>
<gene>
    <name evidence="1" type="ORF">DEH84_13835</name>
</gene>
<evidence type="ECO:0000313" key="2">
    <source>
        <dbReference type="Proteomes" id="UP000244892"/>
    </source>
</evidence>
<evidence type="ECO:0000313" key="1">
    <source>
        <dbReference type="EMBL" id="AWI54384.1"/>
    </source>
</evidence>
<keyword evidence="2" id="KW-1185">Reference proteome</keyword>
<evidence type="ECO:0008006" key="3">
    <source>
        <dbReference type="Google" id="ProtNLM"/>
    </source>
</evidence>
<dbReference type="CDD" id="cd02440">
    <property type="entry name" value="AdoMet_MTases"/>
    <property type="match status" value="1"/>
</dbReference>
<protein>
    <recommendedName>
        <fullName evidence="3">Class I SAM-dependent methyltransferase</fullName>
    </recommendedName>
</protein>
<dbReference type="KEGG" id="aon:DEH84_13835"/>
<dbReference type="InterPro" id="IPR029063">
    <property type="entry name" value="SAM-dependent_MTases_sf"/>
</dbReference>
<dbReference type="SUPFAM" id="SSF53335">
    <property type="entry name" value="S-adenosyl-L-methionine-dependent methyltransferases"/>
    <property type="match status" value="1"/>
</dbReference>
<proteinExistence type="predicted"/>
<dbReference type="AlphaFoldDB" id="A0A2U8FVF4"/>
<organism evidence="1 2">
    <name type="scientific">Aquabacterium olei</name>
    <dbReference type="NCBI Taxonomy" id="1296669"/>
    <lineage>
        <taxon>Bacteria</taxon>
        <taxon>Pseudomonadati</taxon>
        <taxon>Pseudomonadota</taxon>
        <taxon>Betaproteobacteria</taxon>
        <taxon>Burkholderiales</taxon>
        <taxon>Aquabacterium</taxon>
    </lineage>
</organism>
<dbReference type="EMBL" id="CP029210">
    <property type="protein sequence ID" value="AWI54384.1"/>
    <property type="molecule type" value="Genomic_DNA"/>
</dbReference>
<dbReference type="Proteomes" id="UP000244892">
    <property type="component" value="Chromosome"/>
</dbReference>